<dbReference type="GO" id="GO:0005525">
    <property type="term" value="F:GTP binding"/>
    <property type="evidence" value="ECO:0007669"/>
    <property type="project" value="UniProtKB-KW"/>
</dbReference>
<dbReference type="Proteomes" id="UP000198916">
    <property type="component" value="Unassembled WGS sequence"/>
</dbReference>
<dbReference type="EMBL" id="FNZR01000004">
    <property type="protein sequence ID" value="SEL23418.1"/>
    <property type="molecule type" value="Genomic_DNA"/>
</dbReference>
<protein>
    <recommendedName>
        <fullName evidence="10">Cyclic GMP-AMP synthase</fullName>
    </recommendedName>
</protein>
<comment type="catalytic activity">
    <reaction evidence="11">
        <text>GTP + ATP = 3',3'-cGAMP + 2 diphosphate</text>
        <dbReference type="Rhea" id="RHEA:35647"/>
        <dbReference type="ChEBI" id="CHEBI:30616"/>
        <dbReference type="ChEBI" id="CHEBI:33019"/>
        <dbReference type="ChEBI" id="CHEBI:37565"/>
        <dbReference type="ChEBI" id="CHEBI:71501"/>
    </reaction>
    <physiologicalReaction direction="left-to-right" evidence="11">
        <dbReference type="Rhea" id="RHEA:35648"/>
    </physiologicalReaction>
</comment>
<gene>
    <name evidence="13" type="ORF">SAMN05421740_1042</name>
</gene>
<evidence type="ECO:0000256" key="6">
    <source>
        <dbReference type="ARBA" id="ARBA00022842"/>
    </source>
</evidence>
<accession>A0A1H7NK83</accession>
<dbReference type="GO" id="GO:0005524">
    <property type="term" value="F:ATP binding"/>
    <property type="evidence" value="ECO:0007669"/>
    <property type="project" value="UniProtKB-KW"/>
</dbReference>
<evidence type="ECO:0000256" key="9">
    <source>
        <dbReference type="ARBA" id="ARBA00023134"/>
    </source>
</evidence>
<evidence type="ECO:0000259" key="12">
    <source>
        <dbReference type="Pfam" id="PF21654"/>
    </source>
</evidence>
<reference evidence="14" key="1">
    <citation type="submission" date="2016-10" db="EMBL/GenBank/DDBJ databases">
        <authorList>
            <person name="Varghese N."/>
            <person name="Submissions S."/>
        </authorList>
    </citation>
    <scope>NUCLEOTIDE SEQUENCE [LARGE SCALE GENOMIC DNA]</scope>
    <source>
        <strain evidence="14">Jip14</strain>
    </source>
</reference>
<dbReference type="STRING" id="332977.SAMN05421740_1042"/>
<dbReference type="NCBIfam" id="NF041078">
    <property type="entry name" value="cGAS"/>
    <property type="match status" value="1"/>
</dbReference>
<keyword evidence="1" id="KW-0808">Transferase</keyword>
<keyword evidence="3" id="KW-0479">Metal-binding</keyword>
<keyword evidence="6" id="KW-0460">Magnesium</keyword>
<keyword evidence="7" id="KW-0546">Nucleotide metabolism</keyword>
<dbReference type="InterPro" id="IPR047805">
    <property type="entry name" value="GAMP_synthase"/>
</dbReference>
<evidence type="ECO:0000256" key="10">
    <source>
        <dbReference type="ARBA" id="ARBA00044145"/>
    </source>
</evidence>
<evidence type="ECO:0000256" key="1">
    <source>
        <dbReference type="ARBA" id="ARBA00022679"/>
    </source>
</evidence>
<dbReference type="GO" id="GO:0140701">
    <property type="term" value="F:3',3'-cyclic GMP-AMP synthase activity"/>
    <property type="evidence" value="ECO:0007669"/>
    <property type="project" value="InterPro"/>
</dbReference>
<name>A0A1H7NK83_9SPHI</name>
<dbReference type="GO" id="GO:0009117">
    <property type="term" value="P:nucleotide metabolic process"/>
    <property type="evidence" value="ECO:0007669"/>
    <property type="project" value="UniProtKB-KW"/>
</dbReference>
<keyword evidence="9" id="KW-0342">GTP-binding</keyword>
<organism evidence="13 14">
    <name type="scientific">Parapedobacter koreensis</name>
    <dbReference type="NCBI Taxonomy" id="332977"/>
    <lineage>
        <taxon>Bacteria</taxon>
        <taxon>Pseudomonadati</taxon>
        <taxon>Bacteroidota</taxon>
        <taxon>Sphingobacteriia</taxon>
        <taxon>Sphingobacteriales</taxon>
        <taxon>Sphingobacteriaceae</taxon>
        <taxon>Parapedobacter</taxon>
    </lineage>
</organism>
<evidence type="ECO:0000256" key="8">
    <source>
        <dbReference type="ARBA" id="ARBA00023118"/>
    </source>
</evidence>
<proteinExistence type="predicted"/>
<evidence type="ECO:0000313" key="13">
    <source>
        <dbReference type="EMBL" id="SEL23418.1"/>
    </source>
</evidence>
<evidence type="ECO:0000256" key="11">
    <source>
        <dbReference type="ARBA" id="ARBA00048304"/>
    </source>
</evidence>
<dbReference type="GO" id="GO:0046872">
    <property type="term" value="F:metal ion binding"/>
    <property type="evidence" value="ECO:0007669"/>
    <property type="project" value="UniProtKB-KW"/>
</dbReference>
<evidence type="ECO:0000256" key="3">
    <source>
        <dbReference type="ARBA" id="ARBA00022723"/>
    </source>
</evidence>
<feature type="domain" description="Cyclic GMP-AMP synthase DncV-like nucleotidyltransferase" evidence="12">
    <location>
        <begin position="50"/>
        <end position="129"/>
    </location>
</feature>
<keyword evidence="5" id="KW-0067">ATP-binding</keyword>
<keyword evidence="8" id="KW-0051">Antiviral defense</keyword>
<evidence type="ECO:0000256" key="4">
    <source>
        <dbReference type="ARBA" id="ARBA00022741"/>
    </source>
</evidence>
<dbReference type="GO" id="GO:0051607">
    <property type="term" value="P:defense response to virus"/>
    <property type="evidence" value="ECO:0007669"/>
    <property type="project" value="UniProtKB-KW"/>
</dbReference>
<sequence>MADLHSTFLEFDDIIKLSSDKKKSLRTSRNSIREDIRDYFDENRDKHTVSFKGQGSFLMNTTIEPLSGEYDVDDGVYIFGKEEDKPTVQTAHNWIYNAVKDRTSSEPLDKNTCVRVIYKKDYHVDLPIYYKTDKSDDQFILDDEVPLLAHKSKGWVESDPYAFKKWFDDQAKSRPQLKRIVRYLKAWSNKKQEDNSLLRFPSGMVFTILASENYVSNGRDDKALLGTLKAIQQSIDDIKFLSANYSCYRPTVDMYENLLDKYSSQGTKSSFLNALDSFIKSGEQAVELESKKDACAKWQKHLGDRFPCSNVKDNNAESSAKVFASPDIIKRDNKSA</sequence>
<evidence type="ECO:0000256" key="7">
    <source>
        <dbReference type="ARBA" id="ARBA00023080"/>
    </source>
</evidence>
<keyword evidence="4" id="KW-0547">Nucleotide-binding</keyword>
<dbReference type="RefSeq" id="WP_090605468.1">
    <property type="nucleotide sequence ID" value="NZ_FNZR01000004.1"/>
</dbReference>
<keyword evidence="14" id="KW-1185">Reference proteome</keyword>
<evidence type="ECO:0000313" key="14">
    <source>
        <dbReference type="Proteomes" id="UP000198916"/>
    </source>
</evidence>
<dbReference type="AlphaFoldDB" id="A0A1H7NK83"/>
<dbReference type="Pfam" id="PF21654">
    <property type="entry name" value="DncV-like_NTFase"/>
    <property type="match status" value="1"/>
</dbReference>
<evidence type="ECO:0000256" key="5">
    <source>
        <dbReference type="ARBA" id="ARBA00022840"/>
    </source>
</evidence>
<keyword evidence="2" id="KW-0548">Nucleotidyltransferase</keyword>
<dbReference type="InterPro" id="IPR048445">
    <property type="entry name" value="DncV-like_NTFase"/>
</dbReference>
<evidence type="ECO:0000256" key="2">
    <source>
        <dbReference type="ARBA" id="ARBA00022695"/>
    </source>
</evidence>
<dbReference type="OrthoDB" id="661552at2"/>